<dbReference type="Gene3D" id="2.115.10.20">
    <property type="entry name" value="Glycosyl hydrolase domain, family 43"/>
    <property type="match status" value="1"/>
</dbReference>
<dbReference type="InterPro" id="IPR023296">
    <property type="entry name" value="Glyco_hydro_beta-prop_sf"/>
</dbReference>
<dbReference type="SUPFAM" id="SSF75005">
    <property type="entry name" value="Arabinanase/levansucrase/invertase"/>
    <property type="match status" value="1"/>
</dbReference>
<comment type="similarity">
    <text evidence="1 4">Belongs to the glycosyl hydrolase 43 family.</text>
</comment>
<evidence type="ECO:0000256" key="4">
    <source>
        <dbReference type="RuleBase" id="RU361187"/>
    </source>
</evidence>
<evidence type="ECO:0000313" key="7">
    <source>
        <dbReference type="Proteomes" id="UP001430848"/>
    </source>
</evidence>
<dbReference type="Pfam" id="PF04616">
    <property type="entry name" value="Glyco_hydro_43"/>
    <property type="match status" value="1"/>
</dbReference>
<comment type="caution">
    <text evidence="6">The sequence shown here is derived from an EMBL/GenBank/DDBJ whole genome shotgun (WGS) entry which is preliminary data.</text>
</comment>
<dbReference type="InterPro" id="IPR006710">
    <property type="entry name" value="Glyco_hydro_43"/>
</dbReference>
<reference evidence="6 7" key="1">
    <citation type="submission" date="2024-02" db="EMBL/GenBank/DDBJ databases">
        <title>De novo assembly and annotation of 12 fungi associated with fruit tree decline syndrome in Ontario, Canada.</title>
        <authorList>
            <person name="Sulman M."/>
            <person name="Ellouze W."/>
            <person name="Ilyukhin E."/>
        </authorList>
    </citation>
    <scope>NUCLEOTIDE SEQUENCE [LARGE SCALE GENOMIC DNA]</scope>
    <source>
        <strain evidence="6 7">M169</strain>
    </source>
</reference>
<dbReference type="SUPFAM" id="SSF49899">
    <property type="entry name" value="Concanavalin A-like lectins/glucanases"/>
    <property type="match status" value="1"/>
</dbReference>
<dbReference type="InterPro" id="IPR041542">
    <property type="entry name" value="GH43_C2"/>
</dbReference>
<dbReference type="Proteomes" id="UP001430848">
    <property type="component" value="Unassembled WGS sequence"/>
</dbReference>
<accession>A0ABR1P665</accession>
<gene>
    <name evidence="6" type="ORF">SLS63_007137</name>
</gene>
<proteinExistence type="inferred from homology"/>
<protein>
    <recommendedName>
        <fullName evidence="5">Beta-xylosidase C-terminal Concanavalin A-like domain-containing protein</fullName>
    </recommendedName>
</protein>
<evidence type="ECO:0000256" key="2">
    <source>
        <dbReference type="ARBA" id="ARBA00022801"/>
    </source>
</evidence>
<evidence type="ECO:0000313" key="6">
    <source>
        <dbReference type="EMBL" id="KAK7727318.1"/>
    </source>
</evidence>
<organism evidence="6 7">
    <name type="scientific">Diaporthe eres</name>
    <name type="common">Phomopsis oblonga</name>
    <dbReference type="NCBI Taxonomy" id="83184"/>
    <lineage>
        <taxon>Eukaryota</taxon>
        <taxon>Fungi</taxon>
        <taxon>Dikarya</taxon>
        <taxon>Ascomycota</taxon>
        <taxon>Pezizomycotina</taxon>
        <taxon>Sordariomycetes</taxon>
        <taxon>Sordariomycetidae</taxon>
        <taxon>Diaporthales</taxon>
        <taxon>Diaporthaceae</taxon>
        <taxon>Diaporthe</taxon>
        <taxon>Diaporthe eres species complex</taxon>
    </lineage>
</organism>
<name>A0ABR1P665_DIAER</name>
<keyword evidence="7" id="KW-1185">Reference proteome</keyword>
<dbReference type="PANTHER" id="PTHR42812:SF17">
    <property type="entry name" value="BETA-XYLOSIDASE C-TERMINAL CONCANAVALIN A-LIKE DOMAIN-CONTAINING PROTEIN-RELATED"/>
    <property type="match status" value="1"/>
</dbReference>
<dbReference type="EMBL" id="JAKNSF020000038">
    <property type="protein sequence ID" value="KAK7727318.1"/>
    <property type="molecule type" value="Genomic_DNA"/>
</dbReference>
<evidence type="ECO:0000259" key="5">
    <source>
        <dbReference type="Pfam" id="PF17851"/>
    </source>
</evidence>
<keyword evidence="2 4" id="KW-0378">Hydrolase</keyword>
<dbReference type="InterPro" id="IPR051795">
    <property type="entry name" value="Glycosyl_Hydrlase_43"/>
</dbReference>
<keyword evidence="3 4" id="KW-0326">Glycosidase</keyword>
<dbReference type="Pfam" id="PF17851">
    <property type="entry name" value="GH43_C2"/>
    <property type="match status" value="1"/>
</dbReference>
<evidence type="ECO:0000256" key="3">
    <source>
        <dbReference type="ARBA" id="ARBA00023295"/>
    </source>
</evidence>
<evidence type="ECO:0000256" key="1">
    <source>
        <dbReference type="ARBA" id="ARBA00009865"/>
    </source>
</evidence>
<dbReference type="InterPro" id="IPR013320">
    <property type="entry name" value="ConA-like_dom_sf"/>
</dbReference>
<dbReference type="Gene3D" id="2.60.120.200">
    <property type="match status" value="1"/>
</dbReference>
<dbReference type="PANTHER" id="PTHR42812">
    <property type="entry name" value="BETA-XYLOSIDASE"/>
    <property type="match status" value="1"/>
</dbReference>
<sequence>MDLPALATEITQTSGIWAPTIRYRGDTFYVTTTLVDDAKNTSDTSRWDNVIFTTGNPYDSSSWSDPTHFDFDGYDPGLFWDDDGQAYVVGAHPWQIRPGIDLAPLNLETGEIGKQETVWNGTGGVAPEGPRAFKKDGYYYLVIAEGGTYLDHMATIARSKTPMGPYEPNPANPFLTNANTTEYFQAVGHADLFPDANGNWWGVALAMRADLINFAVPMGRETVLYPIRWTSEGWPVASQVRGVMSGWSLPAPIPSPIPNKASVSAPDIVDFPPGSAIPAHFIHQRFPDNDSYVVSPTGHENTLRLTPSTQNLTGQSGIVPPKGPTFLARRQTDTLFSFSAVFDFQAKQPGEEIGVTLYVSQDDHVDLGLVLISDETTNATSSSLKPYFRLRGQSEVTNIEETLVAVPDEWSQRSTRMQIKSINGTHYAFSAAPSQHQSQEQTIAYISASSLRTTFTVYVSEWRYYGQGQFRN</sequence>
<feature type="domain" description="Beta-xylosidase C-terminal Concanavalin A-like" evidence="5">
    <location>
        <begin position="275"/>
        <end position="454"/>
    </location>
</feature>